<dbReference type="EMBL" id="FOYI01000001">
    <property type="protein sequence ID" value="SFQ94413.1"/>
    <property type="molecule type" value="Genomic_DNA"/>
</dbReference>
<organism evidence="2 3">
    <name type="scientific">Poseidonocella sedimentorum</name>
    <dbReference type="NCBI Taxonomy" id="871652"/>
    <lineage>
        <taxon>Bacteria</taxon>
        <taxon>Pseudomonadati</taxon>
        <taxon>Pseudomonadota</taxon>
        <taxon>Alphaproteobacteria</taxon>
        <taxon>Rhodobacterales</taxon>
        <taxon>Roseobacteraceae</taxon>
        <taxon>Poseidonocella</taxon>
    </lineage>
</organism>
<evidence type="ECO:0008006" key="4">
    <source>
        <dbReference type="Google" id="ProtNLM"/>
    </source>
</evidence>
<gene>
    <name evidence="2" type="ORF">SAMN04515673_1012</name>
</gene>
<evidence type="ECO:0000256" key="1">
    <source>
        <dbReference type="SAM" id="Coils"/>
    </source>
</evidence>
<keyword evidence="1" id="KW-0175">Coiled coil</keyword>
<evidence type="ECO:0000313" key="2">
    <source>
        <dbReference type="EMBL" id="SFQ94413.1"/>
    </source>
</evidence>
<evidence type="ECO:0000313" key="3">
    <source>
        <dbReference type="Proteomes" id="UP000199302"/>
    </source>
</evidence>
<dbReference type="Proteomes" id="UP000199302">
    <property type="component" value="Unassembled WGS sequence"/>
</dbReference>
<proteinExistence type="predicted"/>
<protein>
    <recommendedName>
        <fullName evidence="4">Recombinase zinc beta ribbon domain-containing protein</fullName>
    </recommendedName>
</protein>
<dbReference type="AlphaFoldDB" id="A0A1I6CML5"/>
<name>A0A1I6CML5_9RHOB</name>
<accession>A0A1I6CML5</accession>
<sequence length="212" mass="24231">MTGAWSKGKYKHYAYYRCMTRGCSQKSKSVARAKLEGGFEDILKRLQPSNRLLDLAIAMFKDAWNSRLELAQAERDEWQRQAEAADKSLLELIDRMVETKNATVIKAIESKIEKLEREKMLLVEKASEPLPNAGKFEECIELSLRFLSRPWDIYKNGSYAVRQTVLRLAFSDPLTYTPEGVYGTPKTTLPFKVLGGLSGKKCEMVLLERIEL</sequence>
<feature type="coiled-coil region" evidence="1">
    <location>
        <begin position="61"/>
        <end position="125"/>
    </location>
</feature>
<dbReference type="OrthoDB" id="7277848at2"/>
<reference evidence="2 3" key="1">
    <citation type="submission" date="2016-10" db="EMBL/GenBank/DDBJ databases">
        <authorList>
            <person name="de Groot N.N."/>
        </authorList>
    </citation>
    <scope>NUCLEOTIDE SEQUENCE [LARGE SCALE GENOMIC DNA]</scope>
    <source>
        <strain evidence="3">KMM 9023,NRIC 0796,JCM 17311,KCTC 23692</strain>
    </source>
</reference>
<keyword evidence="3" id="KW-1185">Reference proteome</keyword>